<accession>A0ABC8U811</accession>
<sequence length="362" mass="41406">MFGHDSCQAKVILSYKVDIVNLDEVLVDKNSLAIIRSDKASSWRLEVPLPEDVGSEEVIPEKKKKKKIKVVKKRKVVSPRHTSILNRFEKIHVAQARKCEVRHYKELITPKNLAKHGLGPQFKHSQLEKPKPSRPRKLLLILKKAWAKKRQAKLVKESEASKQLPPRDVTLRSSKWTLLSNLPLSQVGAEGVVSREGQEEKAKNKTIDELQKEVASSYVDGYEELRDQVKNKYPQDKFPDLDFDSLDPSLSEEEAEENEGTTEGGIGERVADDPSTSAGDNNMVVQMLKQILANQEEWQKEMNECQQEMQKSLKQIREYTKESLKQLDGDTKESLKQLREDTKDSLKQLEIKLLLQKKMSST</sequence>
<dbReference type="Proteomes" id="UP001642360">
    <property type="component" value="Unassembled WGS sequence"/>
</dbReference>
<feature type="coiled-coil region" evidence="1">
    <location>
        <begin position="288"/>
        <end position="352"/>
    </location>
</feature>
<dbReference type="AlphaFoldDB" id="A0ABC8U811"/>
<reference evidence="3 4" key="1">
    <citation type="submission" date="2024-02" db="EMBL/GenBank/DDBJ databases">
        <authorList>
            <person name="Vignale AGUSTIN F."/>
            <person name="Sosa J E."/>
            <person name="Modenutti C."/>
        </authorList>
    </citation>
    <scope>NUCLEOTIDE SEQUENCE [LARGE SCALE GENOMIC DNA]</scope>
</reference>
<evidence type="ECO:0000256" key="1">
    <source>
        <dbReference type="SAM" id="Coils"/>
    </source>
</evidence>
<dbReference type="EMBL" id="CAUOFW020007168">
    <property type="protein sequence ID" value="CAK9177817.1"/>
    <property type="molecule type" value="Genomic_DNA"/>
</dbReference>
<feature type="region of interest" description="Disordered" evidence="2">
    <location>
        <begin position="231"/>
        <end position="278"/>
    </location>
</feature>
<evidence type="ECO:0000313" key="4">
    <source>
        <dbReference type="Proteomes" id="UP001642360"/>
    </source>
</evidence>
<feature type="compositionally biased region" description="Basic and acidic residues" evidence="2">
    <location>
        <begin position="231"/>
        <end position="240"/>
    </location>
</feature>
<feature type="compositionally biased region" description="Acidic residues" evidence="2">
    <location>
        <begin position="241"/>
        <end position="260"/>
    </location>
</feature>
<organism evidence="3 4">
    <name type="scientific">Ilex paraguariensis</name>
    <name type="common">yerba mate</name>
    <dbReference type="NCBI Taxonomy" id="185542"/>
    <lineage>
        <taxon>Eukaryota</taxon>
        <taxon>Viridiplantae</taxon>
        <taxon>Streptophyta</taxon>
        <taxon>Embryophyta</taxon>
        <taxon>Tracheophyta</taxon>
        <taxon>Spermatophyta</taxon>
        <taxon>Magnoliopsida</taxon>
        <taxon>eudicotyledons</taxon>
        <taxon>Gunneridae</taxon>
        <taxon>Pentapetalae</taxon>
        <taxon>asterids</taxon>
        <taxon>campanulids</taxon>
        <taxon>Aquifoliales</taxon>
        <taxon>Aquifoliaceae</taxon>
        <taxon>Ilex</taxon>
    </lineage>
</organism>
<evidence type="ECO:0000256" key="2">
    <source>
        <dbReference type="SAM" id="MobiDB-lite"/>
    </source>
</evidence>
<keyword evidence="4" id="KW-1185">Reference proteome</keyword>
<keyword evidence="1" id="KW-0175">Coiled coil</keyword>
<proteinExistence type="predicted"/>
<gene>
    <name evidence="3" type="ORF">ILEXP_LOCUS47737</name>
</gene>
<comment type="caution">
    <text evidence="3">The sequence shown here is derived from an EMBL/GenBank/DDBJ whole genome shotgun (WGS) entry which is preliminary data.</text>
</comment>
<protein>
    <submittedName>
        <fullName evidence="3">Uncharacterized protein</fullName>
    </submittedName>
</protein>
<evidence type="ECO:0000313" key="3">
    <source>
        <dbReference type="EMBL" id="CAK9177817.1"/>
    </source>
</evidence>
<name>A0ABC8U811_9AQUA</name>